<evidence type="ECO:0000256" key="2">
    <source>
        <dbReference type="ARBA" id="ARBA00012837"/>
    </source>
</evidence>
<feature type="domain" description="DALR anticodon binding" evidence="13">
    <location>
        <begin position="446"/>
        <end position="561"/>
    </location>
</feature>
<dbReference type="InterPro" id="IPR035684">
    <property type="entry name" value="ArgRS_core"/>
</dbReference>
<evidence type="ECO:0000256" key="6">
    <source>
        <dbReference type="ARBA" id="ARBA00022917"/>
    </source>
</evidence>
<evidence type="ECO:0000313" key="14">
    <source>
        <dbReference type="EMBL" id="CAG9862201.1"/>
    </source>
</evidence>
<keyword evidence="6 12" id="KW-0648">Protein biosynthesis</keyword>
<evidence type="ECO:0000259" key="13">
    <source>
        <dbReference type="SMART" id="SM00836"/>
    </source>
</evidence>
<dbReference type="PRINTS" id="PR01038">
    <property type="entry name" value="TRNASYNTHARG"/>
</dbReference>
<dbReference type="Pfam" id="PF00750">
    <property type="entry name" value="tRNA-synt_1d"/>
    <property type="match status" value="1"/>
</dbReference>
<dbReference type="FunFam" id="1.10.730.10:FF:000006">
    <property type="entry name" value="Arginyl-tRNA synthetase 2, mitochondrial"/>
    <property type="match status" value="1"/>
</dbReference>
<comment type="similarity">
    <text evidence="1 12">Belongs to the class-I aminoacyl-tRNA synthetase family.</text>
</comment>
<dbReference type="InterPro" id="IPR008909">
    <property type="entry name" value="DALR_anticod-bd"/>
</dbReference>
<evidence type="ECO:0000256" key="12">
    <source>
        <dbReference type="RuleBase" id="RU363038"/>
    </source>
</evidence>
<dbReference type="PANTHER" id="PTHR11956:SF11">
    <property type="entry name" value="ARGININE--TRNA LIGASE, MITOCHONDRIAL-RELATED"/>
    <property type="match status" value="1"/>
</dbReference>
<keyword evidence="3 12" id="KW-0436">Ligase</keyword>
<dbReference type="GO" id="GO:0032543">
    <property type="term" value="P:mitochondrial translation"/>
    <property type="evidence" value="ECO:0007669"/>
    <property type="project" value="TreeGrafter"/>
</dbReference>
<dbReference type="OrthoDB" id="68056at2759"/>
<evidence type="ECO:0000256" key="9">
    <source>
        <dbReference type="ARBA" id="ARBA00039495"/>
    </source>
</evidence>
<dbReference type="SUPFAM" id="SSF52374">
    <property type="entry name" value="Nucleotidylyl transferase"/>
    <property type="match status" value="1"/>
</dbReference>
<dbReference type="GO" id="GO:0005739">
    <property type="term" value="C:mitochondrion"/>
    <property type="evidence" value="ECO:0007669"/>
    <property type="project" value="TreeGrafter"/>
</dbReference>
<dbReference type="InterPro" id="IPR009080">
    <property type="entry name" value="tRNAsynth_Ia_anticodon-bd"/>
</dbReference>
<dbReference type="Gene3D" id="3.40.50.620">
    <property type="entry name" value="HUPs"/>
    <property type="match status" value="1"/>
</dbReference>
<evidence type="ECO:0000256" key="1">
    <source>
        <dbReference type="ARBA" id="ARBA00005594"/>
    </source>
</evidence>
<dbReference type="AlphaFoldDB" id="A0A9N9TVQ5"/>
<reference evidence="14" key="1">
    <citation type="submission" date="2022-01" db="EMBL/GenBank/DDBJ databases">
        <authorList>
            <person name="King R."/>
        </authorList>
    </citation>
    <scope>NUCLEOTIDE SEQUENCE</scope>
</reference>
<keyword evidence="5 12" id="KW-0067">ATP-binding</keyword>
<dbReference type="PANTHER" id="PTHR11956">
    <property type="entry name" value="ARGINYL-TRNA SYNTHETASE"/>
    <property type="match status" value="1"/>
</dbReference>
<dbReference type="EC" id="6.1.1.19" evidence="2"/>
<evidence type="ECO:0000256" key="3">
    <source>
        <dbReference type="ARBA" id="ARBA00022598"/>
    </source>
</evidence>
<dbReference type="FunFam" id="3.40.50.620:FF:000058">
    <property type="entry name" value="Mitochondrial arginyl-tRNA synthetase"/>
    <property type="match status" value="1"/>
</dbReference>
<accession>A0A9N9TVQ5</accession>
<dbReference type="NCBIfam" id="TIGR00456">
    <property type="entry name" value="argS"/>
    <property type="match status" value="1"/>
</dbReference>
<keyword evidence="4 12" id="KW-0547">Nucleotide-binding</keyword>
<protein>
    <recommendedName>
        <fullName evidence="9">Probable arginine--tRNA ligase, mitochondrial</fullName>
        <ecNumber evidence="2">6.1.1.19</ecNumber>
    </recommendedName>
    <alternativeName>
        <fullName evidence="8">Arginyl-tRNA synthetase</fullName>
    </alternativeName>
</protein>
<comment type="function">
    <text evidence="11">Catalyzes the attachment of arginine to tRNA(Arg) in a two-step reaction: arginine is first activated by ATP to form Arg-AMP and then transferred to the acceptor end of tRNA(Arg).</text>
</comment>
<dbReference type="GO" id="GO:0005524">
    <property type="term" value="F:ATP binding"/>
    <property type="evidence" value="ECO:0007669"/>
    <property type="project" value="UniProtKB-KW"/>
</dbReference>
<evidence type="ECO:0000256" key="5">
    <source>
        <dbReference type="ARBA" id="ARBA00022840"/>
    </source>
</evidence>
<gene>
    <name evidence="14" type="ORF">PHYEVI_LOCUS8520</name>
</gene>
<proteinExistence type="inferred from homology"/>
<evidence type="ECO:0000256" key="11">
    <source>
        <dbReference type="ARBA" id="ARBA00049595"/>
    </source>
</evidence>
<keyword evidence="15" id="KW-1185">Reference proteome</keyword>
<evidence type="ECO:0000256" key="7">
    <source>
        <dbReference type="ARBA" id="ARBA00023146"/>
    </source>
</evidence>
<dbReference type="Pfam" id="PF05746">
    <property type="entry name" value="DALR_1"/>
    <property type="match status" value="1"/>
</dbReference>
<comment type="catalytic activity">
    <reaction evidence="10">
        <text>tRNA(Arg) + L-arginine + ATP = L-arginyl-tRNA(Arg) + AMP + diphosphate</text>
        <dbReference type="Rhea" id="RHEA:20301"/>
        <dbReference type="Rhea" id="RHEA-COMP:9658"/>
        <dbReference type="Rhea" id="RHEA-COMP:9673"/>
        <dbReference type="ChEBI" id="CHEBI:30616"/>
        <dbReference type="ChEBI" id="CHEBI:32682"/>
        <dbReference type="ChEBI" id="CHEBI:33019"/>
        <dbReference type="ChEBI" id="CHEBI:78442"/>
        <dbReference type="ChEBI" id="CHEBI:78513"/>
        <dbReference type="ChEBI" id="CHEBI:456215"/>
        <dbReference type="EC" id="6.1.1.19"/>
    </reaction>
</comment>
<dbReference type="InterPro" id="IPR001278">
    <property type="entry name" value="Arg-tRNA-ligase"/>
</dbReference>
<dbReference type="GO" id="GO:0004814">
    <property type="term" value="F:arginine-tRNA ligase activity"/>
    <property type="evidence" value="ECO:0007669"/>
    <property type="project" value="UniProtKB-EC"/>
</dbReference>
<dbReference type="InterPro" id="IPR014729">
    <property type="entry name" value="Rossmann-like_a/b/a_fold"/>
</dbReference>
<keyword evidence="7 12" id="KW-0030">Aminoacyl-tRNA synthetase</keyword>
<organism evidence="14 15">
    <name type="scientific">Phyllotreta striolata</name>
    <name type="common">Striped flea beetle</name>
    <name type="synonym">Crioceris striolata</name>
    <dbReference type="NCBI Taxonomy" id="444603"/>
    <lineage>
        <taxon>Eukaryota</taxon>
        <taxon>Metazoa</taxon>
        <taxon>Ecdysozoa</taxon>
        <taxon>Arthropoda</taxon>
        <taxon>Hexapoda</taxon>
        <taxon>Insecta</taxon>
        <taxon>Pterygota</taxon>
        <taxon>Neoptera</taxon>
        <taxon>Endopterygota</taxon>
        <taxon>Coleoptera</taxon>
        <taxon>Polyphaga</taxon>
        <taxon>Cucujiformia</taxon>
        <taxon>Chrysomeloidea</taxon>
        <taxon>Chrysomelidae</taxon>
        <taxon>Galerucinae</taxon>
        <taxon>Alticini</taxon>
        <taxon>Phyllotreta</taxon>
    </lineage>
</organism>
<evidence type="ECO:0000256" key="4">
    <source>
        <dbReference type="ARBA" id="ARBA00022741"/>
    </source>
</evidence>
<sequence>MSTKLKLYLGRKVIESLHKTTKLSPLELQPLIQIGNTDKMELNLPMNLLETQLGVTNVTEILKIQPDDIIRKVQLVRDRANRKISFEIDQNIFMTDVIENGAYPDVNFKPKNVVVEYSSPNVAKPFHFGHLRSTIIGNFISNLNQFLRNKVTRLNYIGNWGTQYGFIQVGLEELGLQPEDIERDPLNSLYRSYVHANGLSEKNPDISKRAKGIFAKLEGGSKEELDRWRKMMGYSKAELVSTYKRLGIEFDEYHYESDYSAKDIAGIVDVLRTKNIIQKDEEGRMAAEIGNRRVAVLKSDGSGLYLTRDIAAAVDRFKRYDFDKMLYVVDNSQSDHFHALRNILYKMDLPWADRIAHVKFGRVKGMSSRKGNALFLRDILDECKGMVLKKQIESPTTKTPLNDERTADILGVSCVIVNDLKRRRQKDYDFDWDKVLQVQGDTGIKLQYAHCRLRNLELNCGAAPASRCQPALLLEPEALLLIKEMAKFHDVLYVASEQLEAYVLVKYLFDLCNHINKAFKTLRVKGTPDELASQRLLLFNTARKVLENGMIILGLTPLNKM</sequence>
<dbReference type="Gene3D" id="1.10.730.10">
    <property type="entry name" value="Isoleucyl-tRNA Synthetase, Domain 1"/>
    <property type="match status" value="1"/>
</dbReference>
<dbReference type="EMBL" id="OU900098">
    <property type="protein sequence ID" value="CAG9862201.1"/>
    <property type="molecule type" value="Genomic_DNA"/>
</dbReference>
<evidence type="ECO:0000256" key="8">
    <source>
        <dbReference type="ARBA" id="ARBA00033033"/>
    </source>
</evidence>
<dbReference type="SMART" id="SM00836">
    <property type="entry name" value="DALR_1"/>
    <property type="match status" value="1"/>
</dbReference>
<dbReference type="SUPFAM" id="SSF47323">
    <property type="entry name" value="Anticodon-binding domain of a subclass of class I aminoacyl-tRNA synthetases"/>
    <property type="match status" value="1"/>
</dbReference>
<evidence type="ECO:0000256" key="10">
    <source>
        <dbReference type="ARBA" id="ARBA00049339"/>
    </source>
</evidence>
<dbReference type="GO" id="GO:0006420">
    <property type="term" value="P:arginyl-tRNA aminoacylation"/>
    <property type="evidence" value="ECO:0007669"/>
    <property type="project" value="InterPro"/>
</dbReference>
<dbReference type="Proteomes" id="UP001153712">
    <property type="component" value="Chromosome 5"/>
</dbReference>
<evidence type="ECO:0000313" key="15">
    <source>
        <dbReference type="Proteomes" id="UP001153712"/>
    </source>
</evidence>
<name>A0A9N9TVQ5_PHYSR</name>